<protein>
    <submittedName>
        <fullName evidence="2">Uncharacterized protein</fullName>
    </submittedName>
</protein>
<feature type="region of interest" description="Disordered" evidence="1">
    <location>
        <begin position="11"/>
        <end position="33"/>
    </location>
</feature>
<evidence type="ECO:0000256" key="1">
    <source>
        <dbReference type="SAM" id="MobiDB-lite"/>
    </source>
</evidence>
<feature type="compositionally biased region" description="Basic and acidic residues" evidence="1">
    <location>
        <begin position="14"/>
        <end position="28"/>
    </location>
</feature>
<evidence type="ECO:0000313" key="2">
    <source>
        <dbReference type="EMBL" id="KAJ5358129.1"/>
    </source>
</evidence>
<dbReference type="AlphaFoldDB" id="A0A9W9RFT7"/>
<dbReference type="EMBL" id="JAPZBR010000003">
    <property type="protein sequence ID" value="KAJ5358129.1"/>
    <property type="molecule type" value="Genomic_DNA"/>
</dbReference>
<reference evidence="2" key="2">
    <citation type="journal article" date="2023" name="IMA Fungus">
        <title>Comparative genomic study of the Penicillium genus elucidates a diverse pangenome and 15 lateral gene transfer events.</title>
        <authorList>
            <person name="Petersen C."/>
            <person name="Sorensen T."/>
            <person name="Nielsen M.R."/>
            <person name="Sondergaard T.E."/>
            <person name="Sorensen J.L."/>
            <person name="Fitzpatrick D.A."/>
            <person name="Frisvad J.C."/>
            <person name="Nielsen K.L."/>
        </authorList>
    </citation>
    <scope>NUCLEOTIDE SEQUENCE</scope>
    <source>
        <strain evidence="2">IBT 35675</strain>
    </source>
</reference>
<evidence type="ECO:0000313" key="3">
    <source>
        <dbReference type="Proteomes" id="UP001148299"/>
    </source>
</evidence>
<sequence>MTLSKLRRILTCGRAKESKSNAPKDKPHVNTLKNEDDFDCLSEVAAPFPIERVTTDEQARRESLESNISETHSHPHLSNN</sequence>
<organism evidence="2 3">
    <name type="scientific">Penicillium brevicompactum</name>
    <dbReference type="NCBI Taxonomy" id="5074"/>
    <lineage>
        <taxon>Eukaryota</taxon>
        <taxon>Fungi</taxon>
        <taxon>Dikarya</taxon>
        <taxon>Ascomycota</taxon>
        <taxon>Pezizomycotina</taxon>
        <taxon>Eurotiomycetes</taxon>
        <taxon>Eurotiomycetidae</taxon>
        <taxon>Eurotiales</taxon>
        <taxon>Aspergillaceae</taxon>
        <taxon>Penicillium</taxon>
    </lineage>
</organism>
<accession>A0A9W9RFT7</accession>
<keyword evidence="3" id="KW-1185">Reference proteome</keyword>
<feature type="compositionally biased region" description="Polar residues" evidence="1">
    <location>
        <begin position="65"/>
        <end position="80"/>
    </location>
</feature>
<feature type="region of interest" description="Disordered" evidence="1">
    <location>
        <begin position="52"/>
        <end position="80"/>
    </location>
</feature>
<name>A0A9W9RFT7_PENBR</name>
<reference evidence="2" key="1">
    <citation type="submission" date="2022-12" db="EMBL/GenBank/DDBJ databases">
        <authorList>
            <person name="Petersen C."/>
        </authorList>
    </citation>
    <scope>NUCLEOTIDE SEQUENCE</scope>
    <source>
        <strain evidence="2">IBT 35675</strain>
    </source>
</reference>
<gene>
    <name evidence="2" type="ORF">N7541_005287</name>
</gene>
<proteinExistence type="predicted"/>
<feature type="compositionally biased region" description="Basic and acidic residues" evidence="1">
    <location>
        <begin position="53"/>
        <end position="64"/>
    </location>
</feature>
<dbReference type="Proteomes" id="UP001148299">
    <property type="component" value="Unassembled WGS sequence"/>
</dbReference>
<comment type="caution">
    <text evidence="2">The sequence shown here is derived from an EMBL/GenBank/DDBJ whole genome shotgun (WGS) entry which is preliminary data.</text>
</comment>